<name>A0ABX8B8N4_9BACT</name>
<dbReference type="Gene3D" id="3.60.21.10">
    <property type="match status" value="1"/>
</dbReference>
<accession>A0ABX8B8N4</accession>
<sequence length="359" mass="38888">MRNRALLFATLSLTICLAVGLSGSSVWRPVLAQSPSVPTQVVPAHLLGTDDKAAFAIHFSGEMRANLDTCGCPANPSGGLHRRVTMAKAFRATYDQIPLLELSVGAIFNDQGVLLNPPFKDVVVQNDYALRGYSAYPFDAVNLTYQDLRVLHKYFSTGEAKRAAADFPILGTYVSANAMPAANEKTHVALPRFIVKEVKSPRLPKNHKLRIGITGVCEPAPSEGTGYVWRDPATALKEVLPQLQKQADVVVVLAYLPLDQARALAAELEGVDIMIVGHTQPSLLTLETVGNTALVVNNYETKALGELRGYVTDDGKRTYSNRFILLDATVPSEPNALKIVRDAKAAVEEARRSMVQAAP</sequence>
<protein>
    <submittedName>
        <fullName evidence="1">Uncharacterized protein</fullName>
    </submittedName>
</protein>
<dbReference type="PANTHER" id="PTHR11575">
    <property type="entry name" value="5'-NUCLEOTIDASE-RELATED"/>
    <property type="match status" value="1"/>
</dbReference>
<gene>
    <name evidence="1" type="ORF">J8C06_05890</name>
</gene>
<evidence type="ECO:0000313" key="1">
    <source>
        <dbReference type="EMBL" id="QUW01910.1"/>
    </source>
</evidence>
<keyword evidence="2" id="KW-1185">Reference proteome</keyword>
<dbReference type="PANTHER" id="PTHR11575:SF24">
    <property type="entry name" value="5'-NUCLEOTIDASE"/>
    <property type="match status" value="1"/>
</dbReference>
<dbReference type="SUPFAM" id="SSF56300">
    <property type="entry name" value="Metallo-dependent phosphatases"/>
    <property type="match status" value="1"/>
</dbReference>
<dbReference type="InterPro" id="IPR006179">
    <property type="entry name" value="5_nucleotidase/apyrase"/>
</dbReference>
<organism evidence="1 2">
    <name type="scientific">Chloracidobacterium validum</name>
    <dbReference type="NCBI Taxonomy" id="2821543"/>
    <lineage>
        <taxon>Bacteria</taxon>
        <taxon>Pseudomonadati</taxon>
        <taxon>Acidobacteriota</taxon>
        <taxon>Terriglobia</taxon>
        <taxon>Terriglobales</taxon>
        <taxon>Acidobacteriaceae</taxon>
        <taxon>Chloracidobacterium</taxon>
    </lineage>
</organism>
<proteinExistence type="predicted"/>
<dbReference type="RefSeq" id="WP_211427802.1">
    <property type="nucleotide sequence ID" value="NZ_CP072648.1"/>
</dbReference>
<dbReference type="InterPro" id="IPR029052">
    <property type="entry name" value="Metallo-depent_PP-like"/>
</dbReference>
<dbReference type="Proteomes" id="UP000676506">
    <property type="component" value="Chromosome 1"/>
</dbReference>
<dbReference type="EMBL" id="CP072648">
    <property type="protein sequence ID" value="QUW01910.1"/>
    <property type="molecule type" value="Genomic_DNA"/>
</dbReference>
<reference evidence="1 2" key="1">
    <citation type="submission" date="2021-03" db="EMBL/GenBank/DDBJ databases">
        <title>Genomic and phenotypic characterization of Chloracidobacterium isolates provides evidence for multiple species.</title>
        <authorList>
            <person name="Saini M.K."/>
            <person name="Costas A.M.G."/>
            <person name="Tank M."/>
            <person name="Bryant D.A."/>
        </authorList>
    </citation>
    <scope>NUCLEOTIDE SEQUENCE [LARGE SCALE GENOMIC DNA]</scope>
    <source>
        <strain evidence="1 2">BV2-C</strain>
    </source>
</reference>
<evidence type="ECO:0000313" key="2">
    <source>
        <dbReference type="Proteomes" id="UP000676506"/>
    </source>
</evidence>